<reference evidence="1" key="1">
    <citation type="journal article" date="2023" name="Science">
        <title>Genome structures resolve the early diversification of teleost fishes.</title>
        <authorList>
            <person name="Parey E."/>
            <person name="Louis A."/>
            <person name="Montfort J."/>
            <person name="Bouchez O."/>
            <person name="Roques C."/>
            <person name="Iampietro C."/>
            <person name="Lluch J."/>
            <person name="Castinel A."/>
            <person name="Donnadieu C."/>
            <person name="Desvignes T."/>
            <person name="Floi Bucao C."/>
            <person name="Jouanno E."/>
            <person name="Wen M."/>
            <person name="Mejri S."/>
            <person name="Dirks R."/>
            <person name="Jansen H."/>
            <person name="Henkel C."/>
            <person name="Chen W.J."/>
            <person name="Zahm M."/>
            <person name="Cabau C."/>
            <person name="Klopp C."/>
            <person name="Thompson A.W."/>
            <person name="Robinson-Rechavi M."/>
            <person name="Braasch I."/>
            <person name="Lecointre G."/>
            <person name="Bobe J."/>
            <person name="Postlethwait J.H."/>
            <person name="Berthelot C."/>
            <person name="Roest Crollius H."/>
            <person name="Guiguen Y."/>
        </authorList>
    </citation>
    <scope>NUCLEOTIDE SEQUENCE</scope>
    <source>
        <strain evidence="1">NC1722</strain>
    </source>
</reference>
<dbReference type="SUPFAM" id="SSF56672">
    <property type="entry name" value="DNA/RNA polymerases"/>
    <property type="match status" value="1"/>
</dbReference>
<dbReference type="InterPro" id="IPR043502">
    <property type="entry name" value="DNA/RNA_pol_sf"/>
</dbReference>
<name>A0AAD7WZ93_9TELE</name>
<dbReference type="AlphaFoldDB" id="A0AAD7WZ93"/>
<comment type="caution">
    <text evidence="1">The sequence shown here is derived from an EMBL/GenBank/DDBJ whole genome shotgun (WGS) entry which is preliminary data.</text>
</comment>
<keyword evidence="2" id="KW-1185">Reference proteome</keyword>
<evidence type="ECO:0000313" key="1">
    <source>
        <dbReference type="EMBL" id="KAJ8414418.1"/>
    </source>
</evidence>
<evidence type="ECO:0000313" key="2">
    <source>
        <dbReference type="Proteomes" id="UP001221898"/>
    </source>
</evidence>
<feature type="non-terminal residue" evidence="1">
    <location>
        <position position="1"/>
    </location>
</feature>
<sequence length="176" mass="19623">MASLPCWDLLEDAHGFQGNPPSNVTSEDAAGHRLATSRTSPQLLWIEINLRCNNQAYNIGRNLVKCEFGQATVTYLGKVVGRGQVRPVDAKVEAIYQFPVPRTRRDLRRFLGMVEMASLPCWDLLEDTHGFQGNPPSNVTSEDAAGHRLATSRRRLLKRRGTIYSGCHLNAISSLY</sequence>
<protein>
    <submittedName>
        <fullName evidence="1">Uncharacterized protein</fullName>
    </submittedName>
</protein>
<accession>A0AAD7WZ93</accession>
<organism evidence="1 2">
    <name type="scientific">Aldrovandia affinis</name>
    <dbReference type="NCBI Taxonomy" id="143900"/>
    <lineage>
        <taxon>Eukaryota</taxon>
        <taxon>Metazoa</taxon>
        <taxon>Chordata</taxon>
        <taxon>Craniata</taxon>
        <taxon>Vertebrata</taxon>
        <taxon>Euteleostomi</taxon>
        <taxon>Actinopterygii</taxon>
        <taxon>Neopterygii</taxon>
        <taxon>Teleostei</taxon>
        <taxon>Notacanthiformes</taxon>
        <taxon>Halosauridae</taxon>
        <taxon>Aldrovandia</taxon>
    </lineage>
</organism>
<dbReference type="EMBL" id="JAINUG010000013">
    <property type="protein sequence ID" value="KAJ8414418.1"/>
    <property type="molecule type" value="Genomic_DNA"/>
</dbReference>
<gene>
    <name evidence="1" type="ORF">AAFF_G00052880</name>
</gene>
<dbReference type="Proteomes" id="UP001221898">
    <property type="component" value="Unassembled WGS sequence"/>
</dbReference>
<proteinExistence type="predicted"/>